<evidence type="ECO:0000313" key="13">
    <source>
        <dbReference type="EMBL" id="KEQ18478.1"/>
    </source>
</evidence>
<keyword evidence="4" id="KW-1003">Cell membrane</keyword>
<dbReference type="Gene3D" id="3.30.1360.100">
    <property type="entry name" value="General secretion pathway protein M, EpsM"/>
    <property type="match status" value="1"/>
</dbReference>
<dbReference type="GO" id="GO:0005886">
    <property type="term" value="C:plasma membrane"/>
    <property type="evidence" value="ECO:0007669"/>
    <property type="project" value="UniProtKB-SubCell"/>
</dbReference>
<dbReference type="eggNOG" id="COG3297">
    <property type="taxonomic scope" value="Bacteria"/>
</dbReference>
<dbReference type="Pfam" id="PF05134">
    <property type="entry name" value="T2SSL"/>
    <property type="match status" value="1"/>
</dbReference>
<organism evidence="13 14">
    <name type="scientific">Endozoicomonas numazuensis</name>
    <dbReference type="NCBI Taxonomy" id="1137799"/>
    <lineage>
        <taxon>Bacteria</taxon>
        <taxon>Pseudomonadati</taxon>
        <taxon>Pseudomonadota</taxon>
        <taxon>Gammaproteobacteria</taxon>
        <taxon>Oceanospirillales</taxon>
        <taxon>Endozoicomonadaceae</taxon>
        <taxon>Endozoicomonas</taxon>
    </lineage>
</organism>
<dbReference type="AlphaFoldDB" id="A0A081NJ55"/>
<keyword evidence="8" id="KW-1133">Transmembrane helix</keyword>
<dbReference type="GO" id="GO:0015627">
    <property type="term" value="C:type II protein secretion system complex"/>
    <property type="evidence" value="ECO:0007669"/>
    <property type="project" value="InterPro"/>
</dbReference>
<keyword evidence="14" id="KW-1185">Reference proteome</keyword>
<name>A0A081NJ55_9GAMM</name>
<dbReference type="InterPro" id="IPR025691">
    <property type="entry name" value="GspL_pp_dom"/>
</dbReference>
<dbReference type="InterPro" id="IPR024230">
    <property type="entry name" value="GspL_cyto_dom"/>
</dbReference>
<proteinExistence type="inferred from homology"/>
<comment type="caution">
    <text evidence="13">The sequence shown here is derived from an EMBL/GenBank/DDBJ whole genome shotgun (WGS) entry which is preliminary data.</text>
</comment>
<evidence type="ECO:0000259" key="12">
    <source>
        <dbReference type="Pfam" id="PF12693"/>
    </source>
</evidence>
<dbReference type="InterPro" id="IPR043129">
    <property type="entry name" value="ATPase_NBD"/>
</dbReference>
<evidence type="ECO:0000256" key="9">
    <source>
        <dbReference type="ARBA" id="ARBA00023136"/>
    </source>
</evidence>
<evidence type="ECO:0000256" key="7">
    <source>
        <dbReference type="ARBA" id="ARBA00022927"/>
    </source>
</evidence>
<keyword evidence="5" id="KW-0997">Cell inner membrane</keyword>
<evidence type="ECO:0000256" key="1">
    <source>
        <dbReference type="ARBA" id="ARBA00004377"/>
    </source>
</evidence>
<evidence type="ECO:0000259" key="11">
    <source>
        <dbReference type="Pfam" id="PF05134"/>
    </source>
</evidence>
<gene>
    <name evidence="13" type="ORF">GZ78_13405</name>
</gene>
<dbReference type="Gene3D" id="3.30.420.370">
    <property type="match status" value="1"/>
</dbReference>
<feature type="domain" description="GspL cytoplasmic actin-ATPase-like" evidence="11">
    <location>
        <begin position="5"/>
        <end position="230"/>
    </location>
</feature>
<keyword evidence="7 10" id="KW-0653">Protein transport</keyword>
<accession>A0A081NJ55</accession>
<dbReference type="RefSeq" id="WP_034835851.1">
    <property type="nucleotide sequence ID" value="NZ_JOKH01000002.1"/>
</dbReference>
<comment type="similarity">
    <text evidence="2 10">Belongs to the GSP L family.</text>
</comment>
<sequence length="416" mass="45758">MSQHLIIRLPGDPGQPVHWQLWPVNQEPVAQTADGNRASSGSLSSIEGLGALTELFPDTKTIALVPSELVSVHRVQVEGGLSKAVLKSLPYRLEDDLAEDVDDLHISVMAREGDQVHISVVARKKMAFWYEALNQSGLKFKTMIPEALALPWTEGECSALEMDGRWLLRDGRWQWAACDPSWLSFYLAESDSDKEPLKVNSFSEIAENGPGEWYQEDLGPAMEVLAAGAVSAASAKSYIGKESANLLQGAWQVESSVIKSLKPWGLAAGLMAFTISLFAAQAVLKSVQLEQQSDQLQAQAQKIYSDMFPGERVVRLQSQMRQKLMALKSNNSDDSGLLKLLDQTAPLFKQYPELKPVTLSYNKSQQSLRLEATAKDFDTFTAFREESGKQLVITVETLEKSGDLANGTLIIKGDDS</sequence>
<dbReference type="Proteomes" id="UP000028073">
    <property type="component" value="Unassembled WGS sequence"/>
</dbReference>
<dbReference type="EMBL" id="JOKH01000002">
    <property type="protein sequence ID" value="KEQ18478.1"/>
    <property type="molecule type" value="Genomic_DNA"/>
</dbReference>
<dbReference type="OrthoDB" id="7011844at2"/>
<reference evidence="13 14" key="1">
    <citation type="submission" date="2014-06" db="EMBL/GenBank/DDBJ databases">
        <title>Whole Genome Sequences of Three Symbiotic Endozoicomonas Bacteria.</title>
        <authorList>
            <person name="Neave M.J."/>
            <person name="Apprill A."/>
            <person name="Voolstra C.R."/>
        </authorList>
    </citation>
    <scope>NUCLEOTIDE SEQUENCE [LARGE SCALE GENOMIC DNA]</scope>
    <source>
        <strain evidence="13 14">DSM 25634</strain>
    </source>
</reference>
<comment type="subcellular location">
    <subcellularLocation>
        <location evidence="1">Cell inner membrane</location>
        <topology evidence="1">Single-pass membrane protein</topology>
    </subcellularLocation>
</comment>
<evidence type="ECO:0000256" key="4">
    <source>
        <dbReference type="ARBA" id="ARBA00022475"/>
    </source>
</evidence>
<dbReference type="PIRSF" id="PIRSF015761">
    <property type="entry name" value="Protein_L"/>
    <property type="match status" value="1"/>
</dbReference>
<evidence type="ECO:0000256" key="2">
    <source>
        <dbReference type="ARBA" id="ARBA00005318"/>
    </source>
</evidence>
<dbReference type="GO" id="GO:0009276">
    <property type="term" value="C:Gram-negative-bacterium-type cell wall"/>
    <property type="evidence" value="ECO:0007669"/>
    <property type="project" value="InterPro"/>
</dbReference>
<feature type="domain" description="GspL periplasmic" evidence="12">
    <location>
        <begin position="259"/>
        <end position="412"/>
    </location>
</feature>
<dbReference type="Pfam" id="PF12693">
    <property type="entry name" value="GspL_C"/>
    <property type="match status" value="1"/>
</dbReference>
<dbReference type="SUPFAM" id="SSF53067">
    <property type="entry name" value="Actin-like ATPase domain"/>
    <property type="match status" value="2"/>
</dbReference>
<keyword evidence="3 10" id="KW-0813">Transport</keyword>
<comment type="function">
    <text evidence="10">Inner membrane component of the type II secretion system required for the energy-dependent secretion of extracellular factors such as proteases and toxins from the periplasm.</text>
</comment>
<evidence type="ECO:0000313" key="14">
    <source>
        <dbReference type="Proteomes" id="UP000028073"/>
    </source>
</evidence>
<evidence type="ECO:0000256" key="5">
    <source>
        <dbReference type="ARBA" id="ARBA00022519"/>
    </source>
</evidence>
<dbReference type="CDD" id="cd24017">
    <property type="entry name" value="ASKHA_T2SSL_N"/>
    <property type="match status" value="1"/>
</dbReference>
<evidence type="ECO:0000256" key="3">
    <source>
        <dbReference type="ARBA" id="ARBA00022448"/>
    </source>
</evidence>
<dbReference type="Gene3D" id="3.30.420.380">
    <property type="match status" value="1"/>
</dbReference>
<keyword evidence="9" id="KW-0472">Membrane</keyword>
<dbReference type="STRING" id="1137799.GZ78_13405"/>
<dbReference type="GO" id="GO:0015628">
    <property type="term" value="P:protein secretion by the type II secretion system"/>
    <property type="evidence" value="ECO:0007669"/>
    <property type="project" value="InterPro"/>
</dbReference>
<evidence type="ECO:0000256" key="8">
    <source>
        <dbReference type="ARBA" id="ARBA00022989"/>
    </source>
</evidence>
<protein>
    <recommendedName>
        <fullName evidence="10">Type II secretion system protein L</fullName>
        <shortName evidence="10">T2SS protein L</shortName>
    </recommendedName>
</protein>
<evidence type="ECO:0000256" key="10">
    <source>
        <dbReference type="PIRNR" id="PIRNR015761"/>
    </source>
</evidence>
<evidence type="ECO:0000256" key="6">
    <source>
        <dbReference type="ARBA" id="ARBA00022692"/>
    </source>
</evidence>
<dbReference type="InterPro" id="IPR007812">
    <property type="entry name" value="T2SS_protein-GspL"/>
</dbReference>
<dbReference type="NCBIfam" id="TIGR01709">
    <property type="entry name" value="typeII_sec_gspL"/>
    <property type="match status" value="1"/>
</dbReference>
<keyword evidence="6" id="KW-0812">Transmembrane</keyword>